<dbReference type="AlphaFoldDB" id="A0A364MY96"/>
<proteinExistence type="inferred from homology"/>
<dbReference type="InterPro" id="IPR036822">
    <property type="entry name" value="CutC-like_dom_sf"/>
</dbReference>
<comment type="similarity">
    <text evidence="1">Belongs to the CutC family.</text>
</comment>
<dbReference type="GO" id="GO:0005507">
    <property type="term" value="F:copper ion binding"/>
    <property type="evidence" value="ECO:0007669"/>
    <property type="project" value="TreeGrafter"/>
</dbReference>
<sequence>MLEVACFNNHSAIAAANAGADRIELCADYAAGGVTPSLSALQHVRNGTTIPVNVMIRPRGGDFNYSAEEFVQMKEEMNMLKPLASGFVFGILDSNNLVDDARNRELVQMAAPLACTFHRAIDETKDLEMSVEAVINCGFKSVLTSGSMRNALEGAEQLGRIQKKYGRTLSIIAGGGVRRTNIEELRAKAGVTWLHSAAITQHGEDVDELEVKKMQILLAALERQ</sequence>
<dbReference type="SUPFAM" id="SSF110395">
    <property type="entry name" value="CutC-like"/>
    <property type="match status" value="1"/>
</dbReference>
<reference evidence="4" key="1">
    <citation type="submission" date="2018-05" db="EMBL/GenBank/DDBJ databases">
        <title>Draft genome sequence of Stemphylium lycopersici strain CIDEFI 213.</title>
        <authorList>
            <person name="Medina R."/>
            <person name="Franco M.E.E."/>
            <person name="Lucentini C.G."/>
            <person name="Saparrat M.C.N."/>
            <person name="Balatti P.A."/>
        </authorList>
    </citation>
    <scope>NUCLEOTIDE SEQUENCE [LARGE SCALE GENOMIC DNA]</scope>
    <source>
        <strain evidence="4">CIDEFI 213</strain>
    </source>
</reference>
<gene>
    <name evidence="3" type="ORF">DDE83_006959</name>
</gene>
<dbReference type="Proteomes" id="UP000249619">
    <property type="component" value="Unassembled WGS sequence"/>
</dbReference>
<dbReference type="Gene3D" id="3.20.20.380">
    <property type="entry name" value="Copper homeostasis (CutC) domain"/>
    <property type="match status" value="1"/>
</dbReference>
<evidence type="ECO:0000256" key="1">
    <source>
        <dbReference type="ARBA" id="ARBA00007768"/>
    </source>
</evidence>
<evidence type="ECO:0000313" key="3">
    <source>
        <dbReference type="EMBL" id="RAR06410.1"/>
    </source>
</evidence>
<dbReference type="STRING" id="183478.A0A364MY96"/>
<dbReference type="Pfam" id="PF03932">
    <property type="entry name" value="CutC"/>
    <property type="match status" value="1"/>
</dbReference>
<comment type="caution">
    <text evidence="3">The sequence shown here is derived from an EMBL/GenBank/DDBJ whole genome shotgun (WGS) entry which is preliminary data.</text>
</comment>
<dbReference type="PANTHER" id="PTHR12598:SF0">
    <property type="entry name" value="COPPER HOMEOSTASIS PROTEIN CUTC HOMOLOG"/>
    <property type="match status" value="1"/>
</dbReference>
<dbReference type="PANTHER" id="PTHR12598">
    <property type="entry name" value="COPPER HOMEOSTASIS PROTEIN CUTC"/>
    <property type="match status" value="1"/>
</dbReference>
<dbReference type="InterPro" id="IPR005627">
    <property type="entry name" value="CutC-like"/>
</dbReference>
<dbReference type="OrthoDB" id="7392499at2759"/>
<organism evidence="3 4">
    <name type="scientific">Stemphylium lycopersici</name>
    <name type="common">Tomato gray leaf spot disease fungus</name>
    <name type="synonym">Thyrospora lycopersici</name>
    <dbReference type="NCBI Taxonomy" id="183478"/>
    <lineage>
        <taxon>Eukaryota</taxon>
        <taxon>Fungi</taxon>
        <taxon>Dikarya</taxon>
        <taxon>Ascomycota</taxon>
        <taxon>Pezizomycotina</taxon>
        <taxon>Dothideomycetes</taxon>
        <taxon>Pleosporomycetidae</taxon>
        <taxon>Pleosporales</taxon>
        <taxon>Pleosporineae</taxon>
        <taxon>Pleosporaceae</taxon>
        <taxon>Stemphylium</taxon>
    </lineage>
</organism>
<keyword evidence="4" id="KW-1185">Reference proteome</keyword>
<name>A0A364MY96_STELY</name>
<accession>A0A364MY96</accession>
<dbReference type="HAMAP" id="MF_00795">
    <property type="entry name" value="CutC"/>
    <property type="match status" value="1"/>
</dbReference>
<protein>
    <recommendedName>
        <fullName evidence="2">Copper homeostasis protein cutC homolog</fullName>
    </recommendedName>
</protein>
<evidence type="ECO:0000256" key="2">
    <source>
        <dbReference type="ARBA" id="ARBA00019014"/>
    </source>
</evidence>
<dbReference type="EMBL" id="QGDH01000116">
    <property type="protein sequence ID" value="RAR06410.1"/>
    <property type="molecule type" value="Genomic_DNA"/>
</dbReference>
<evidence type="ECO:0000313" key="4">
    <source>
        <dbReference type="Proteomes" id="UP000249619"/>
    </source>
</evidence>